<evidence type="ECO:0000256" key="2">
    <source>
        <dbReference type="SAM" id="MobiDB-lite"/>
    </source>
</evidence>
<gene>
    <name evidence="3" type="ORF">C9374_008081</name>
</gene>
<dbReference type="RefSeq" id="XP_044545704.1">
    <property type="nucleotide sequence ID" value="XM_044698118.1"/>
</dbReference>
<organism evidence="3 4">
    <name type="scientific">Naegleria lovaniensis</name>
    <name type="common">Amoeba</name>
    <dbReference type="NCBI Taxonomy" id="51637"/>
    <lineage>
        <taxon>Eukaryota</taxon>
        <taxon>Discoba</taxon>
        <taxon>Heterolobosea</taxon>
        <taxon>Tetramitia</taxon>
        <taxon>Eutetramitia</taxon>
        <taxon>Vahlkampfiidae</taxon>
        <taxon>Naegleria</taxon>
    </lineage>
</organism>
<dbReference type="AlphaFoldDB" id="A0AA88GFD8"/>
<keyword evidence="1" id="KW-0175">Coiled coil</keyword>
<dbReference type="GeneID" id="68100535"/>
<dbReference type="EMBL" id="PYSW02000032">
    <property type="protein sequence ID" value="KAG2378442.1"/>
    <property type="molecule type" value="Genomic_DNA"/>
</dbReference>
<evidence type="ECO:0000313" key="4">
    <source>
        <dbReference type="Proteomes" id="UP000816034"/>
    </source>
</evidence>
<proteinExistence type="predicted"/>
<feature type="compositionally biased region" description="Polar residues" evidence="2">
    <location>
        <begin position="24"/>
        <end position="45"/>
    </location>
</feature>
<keyword evidence="4" id="KW-1185">Reference proteome</keyword>
<sequence length="287" mass="32641">MNSRSPLLQSSSQRIASKSGHYLGSSSTLTNPTFSSSARYNQTIAERNDALKRNPSAVSGKKKKVKKPTRQPSPLLRNILNSGTVNSHRNTYGTTPSSSNLPNRAQSAPSQTFSLSQSRLSNQQQYVEQLKKFESLFNKYQLLYNQQKSKTNSMEKKIASLQEKMMEMDLQMTAQSKKCGSLKNRMDSLEGSVSNQKKTLEELFTLHETKLKIFEDRLAELKDIQARYRKKTAYLQKKFKEFSKRKPEDNDEPGEIPANKDDSRTHIDELLYFGTLHLTLSVSAVFI</sequence>
<dbReference type="Proteomes" id="UP000816034">
    <property type="component" value="Unassembled WGS sequence"/>
</dbReference>
<dbReference type="Gene3D" id="1.20.5.340">
    <property type="match status" value="1"/>
</dbReference>
<feature type="compositionally biased region" description="Basic residues" evidence="2">
    <location>
        <begin position="60"/>
        <end position="69"/>
    </location>
</feature>
<feature type="region of interest" description="Disordered" evidence="2">
    <location>
        <begin position="1"/>
        <end position="117"/>
    </location>
</feature>
<feature type="compositionally biased region" description="Low complexity" evidence="2">
    <location>
        <begin position="1"/>
        <end position="14"/>
    </location>
</feature>
<feature type="compositionally biased region" description="Polar residues" evidence="2">
    <location>
        <begin position="79"/>
        <end position="113"/>
    </location>
</feature>
<feature type="coiled-coil region" evidence="1">
    <location>
        <begin position="144"/>
        <end position="171"/>
    </location>
</feature>
<reference evidence="3 4" key="1">
    <citation type="journal article" date="2018" name="BMC Genomics">
        <title>The genome of Naegleria lovaniensis, the basis for a comparative approach to unravel pathogenicity factors of the human pathogenic amoeba N. fowleri.</title>
        <authorList>
            <person name="Liechti N."/>
            <person name="Schurch N."/>
            <person name="Bruggmann R."/>
            <person name="Wittwer M."/>
        </authorList>
    </citation>
    <scope>NUCLEOTIDE SEQUENCE [LARGE SCALE GENOMIC DNA]</scope>
    <source>
        <strain evidence="3 4">ATCC 30569</strain>
    </source>
</reference>
<accession>A0AA88GFD8</accession>
<name>A0AA88GFD8_NAELO</name>
<evidence type="ECO:0000256" key="1">
    <source>
        <dbReference type="SAM" id="Coils"/>
    </source>
</evidence>
<evidence type="ECO:0000313" key="3">
    <source>
        <dbReference type="EMBL" id="KAG2378442.1"/>
    </source>
</evidence>
<protein>
    <submittedName>
        <fullName evidence="3">Uncharacterized protein</fullName>
    </submittedName>
</protein>
<comment type="caution">
    <text evidence="3">The sequence shown here is derived from an EMBL/GenBank/DDBJ whole genome shotgun (WGS) entry which is preliminary data.</text>
</comment>